<dbReference type="PANTHER" id="PTHR19446">
    <property type="entry name" value="REVERSE TRANSCRIPTASES"/>
    <property type="match status" value="1"/>
</dbReference>
<dbReference type="STRING" id="94237.ENSMMOP00000003973"/>
<protein>
    <recommendedName>
        <fullName evidence="3">Endonuclease/exonuclease/phosphatase domain-containing protein</fullName>
    </recommendedName>
</protein>
<dbReference type="Ensembl" id="ENSMMOT00000004045.1">
    <property type="protein sequence ID" value="ENSMMOP00000003973.1"/>
    <property type="gene ID" value="ENSMMOG00000003179.1"/>
</dbReference>
<name>A0A3Q3VS59_MOLML</name>
<evidence type="ECO:0008006" key="3">
    <source>
        <dbReference type="Google" id="ProtNLM"/>
    </source>
</evidence>
<proteinExistence type="predicted"/>
<evidence type="ECO:0000313" key="2">
    <source>
        <dbReference type="Proteomes" id="UP000261620"/>
    </source>
</evidence>
<organism evidence="1 2">
    <name type="scientific">Mola mola</name>
    <name type="common">Ocean sunfish</name>
    <name type="synonym">Tetraodon mola</name>
    <dbReference type="NCBI Taxonomy" id="94237"/>
    <lineage>
        <taxon>Eukaryota</taxon>
        <taxon>Metazoa</taxon>
        <taxon>Chordata</taxon>
        <taxon>Craniata</taxon>
        <taxon>Vertebrata</taxon>
        <taxon>Euteleostomi</taxon>
        <taxon>Actinopterygii</taxon>
        <taxon>Neopterygii</taxon>
        <taxon>Teleostei</taxon>
        <taxon>Neoteleostei</taxon>
        <taxon>Acanthomorphata</taxon>
        <taxon>Eupercaria</taxon>
        <taxon>Tetraodontiformes</taxon>
        <taxon>Molidae</taxon>
        <taxon>Mola</taxon>
    </lineage>
</organism>
<sequence length="364" mass="42103">PSSSTLPYLHTHTMHGANLAIKRRKILLYLKQKNPDLVFLAGSSNLLGFFVEVSNEITQIGNSYVVLGGNFNNVSNPKVNKTYTWGITRPSQARKTIDTFEEELDLMDVWRYFHLSDKEFTFYSHPHISYSRIDYFLISKSLLSITEQTTIGTILVSDHAPVGLSLCLGQLSKLRPTRWRFNSSLLKDEQSVEFIKSEILDYWLNNEGSVSNPAVEWDAFKAVIRGRLIQYCSYLKKKSVEHLHELEVDIKKMEKIHSSQSDHSTLLELNKLTVKFNSILQKKFEYTLFRTKHKYYEQGERTGRFLAERAKQQETQSIIPGIQNDRSELKTDDIDMSAIFATFYQNLYTCMYVYMCGCAFTVCI</sequence>
<keyword evidence="2" id="KW-1185">Reference proteome</keyword>
<dbReference type="OMA" id="IINICIQ"/>
<dbReference type="SUPFAM" id="SSF56219">
    <property type="entry name" value="DNase I-like"/>
    <property type="match status" value="1"/>
</dbReference>
<accession>A0A3Q3VS59</accession>
<dbReference type="InterPro" id="IPR036691">
    <property type="entry name" value="Endo/exonu/phosph_ase_sf"/>
</dbReference>
<reference evidence="1" key="1">
    <citation type="submission" date="2025-08" db="UniProtKB">
        <authorList>
            <consortium name="Ensembl"/>
        </authorList>
    </citation>
    <scope>IDENTIFICATION</scope>
</reference>
<evidence type="ECO:0000313" key="1">
    <source>
        <dbReference type="Ensembl" id="ENSMMOP00000003973.1"/>
    </source>
</evidence>
<reference evidence="1" key="2">
    <citation type="submission" date="2025-09" db="UniProtKB">
        <authorList>
            <consortium name="Ensembl"/>
        </authorList>
    </citation>
    <scope>IDENTIFICATION</scope>
</reference>
<dbReference type="Gene3D" id="3.60.10.10">
    <property type="entry name" value="Endonuclease/exonuclease/phosphatase"/>
    <property type="match status" value="1"/>
</dbReference>
<dbReference type="AlphaFoldDB" id="A0A3Q3VS59"/>
<dbReference type="Proteomes" id="UP000261620">
    <property type="component" value="Unplaced"/>
</dbReference>